<dbReference type="InterPro" id="IPR024775">
    <property type="entry name" value="DinB-like"/>
</dbReference>
<organism evidence="2 3">
    <name type="scientific">Alteromonas arenosi</name>
    <dbReference type="NCBI Taxonomy" id="3055817"/>
    <lineage>
        <taxon>Bacteria</taxon>
        <taxon>Pseudomonadati</taxon>
        <taxon>Pseudomonadota</taxon>
        <taxon>Gammaproteobacteria</taxon>
        <taxon>Alteromonadales</taxon>
        <taxon>Alteromonadaceae</taxon>
        <taxon>Alteromonas/Salinimonas group</taxon>
        <taxon>Alteromonas</taxon>
    </lineage>
</organism>
<evidence type="ECO:0000313" key="3">
    <source>
        <dbReference type="Proteomes" id="UP001234343"/>
    </source>
</evidence>
<dbReference type="RefSeq" id="WP_289362892.1">
    <property type="nucleotide sequence ID" value="NZ_JAUCBP010000001.1"/>
</dbReference>
<dbReference type="PANTHER" id="PTHR39473:SF1">
    <property type="entry name" value="DINB-LIKE DOMAIN-CONTAINING PROTEIN"/>
    <property type="match status" value="1"/>
</dbReference>
<dbReference type="EMBL" id="JAUCBP010000001">
    <property type="protein sequence ID" value="MDM7859006.1"/>
    <property type="molecule type" value="Genomic_DNA"/>
</dbReference>
<proteinExistence type="predicted"/>
<sequence length="168" mass="18462">MLQCQIDVLQQAVELLEPMTNEEFCDVIRPHLSGSIGQHLRHVIDHYLALEQGFASGVVDYNQRNREANIEVSVGAARDTIAAIQKWLATLTEADLAKPVEVHSEVSISQTMSVDCSSTLAREIVFASSHAIHHFSLIGIIRSLQGASVPEFFGYAPATITYLSGRDE</sequence>
<evidence type="ECO:0000259" key="1">
    <source>
        <dbReference type="Pfam" id="PF12867"/>
    </source>
</evidence>
<evidence type="ECO:0000313" key="2">
    <source>
        <dbReference type="EMBL" id="MDM7859006.1"/>
    </source>
</evidence>
<dbReference type="Pfam" id="PF12867">
    <property type="entry name" value="DinB_2"/>
    <property type="match status" value="1"/>
</dbReference>
<reference evidence="2 3" key="1">
    <citation type="submission" date="2023-06" db="EMBL/GenBank/DDBJ databases">
        <title>Alteromonas sp. ASW11-36 isolated from intertidal sand.</title>
        <authorList>
            <person name="Li Y."/>
        </authorList>
    </citation>
    <scope>NUCLEOTIDE SEQUENCE [LARGE SCALE GENOMIC DNA]</scope>
    <source>
        <strain evidence="2 3">ASW11-36</strain>
    </source>
</reference>
<protein>
    <submittedName>
        <fullName evidence="2">DinB family protein</fullName>
    </submittedName>
</protein>
<dbReference type="Gene3D" id="1.20.120.450">
    <property type="entry name" value="dinb family like domain"/>
    <property type="match status" value="1"/>
</dbReference>
<feature type="domain" description="DinB-like" evidence="1">
    <location>
        <begin position="10"/>
        <end position="137"/>
    </location>
</feature>
<gene>
    <name evidence="2" type="ORF">QTP81_00125</name>
</gene>
<dbReference type="InterPro" id="IPR034660">
    <property type="entry name" value="DinB/YfiT-like"/>
</dbReference>
<comment type="caution">
    <text evidence="2">The sequence shown here is derived from an EMBL/GenBank/DDBJ whole genome shotgun (WGS) entry which is preliminary data.</text>
</comment>
<dbReference type="SUPFAM" id="SSF109854">
    <property type="entry name" value="DinB/YfiT-like putative metalloenzymes"/>
    <property type="match status" value="1"/>
</dbReference>
<accession>A0ABT7SS37</accession>
<dbReference type="Proteomes" id="UP001234343">
    <property type="component" value="Unassembled WGS sequence"/>
</dbReference>
<name>A0ABT7SS37_9ALTE</name>
<keyword evidence="3" id="KW-1185">Reference proteome</keyword>
<dbReference type="PANTHER" id="PTHR39473">
    <property type="match status" value="1"/>
</dbReference>